<dbReference type="InterPro" id="IPR009057">
    <property type="entry name" value="Homeodomain-like_sf"/>
</dbReference>
<dbReference type="Gene3D" id="1.10.357.10">
    <property type="entry name" value="Tetracycline Repressor, domain 2"/>
    <property type="match status" value="1"/>
</dbReference>
<keyword evidence="5" id="KW-1185">Reference proteome</keyword>
<dbReference type="PANTHER" id="PTHR30055">
    <property type="entry name" value="HTH-TYPE TRANSCRIPTIONAL REGULATOR RUTR"/>
    <property type="match status" value="1"/>
</dbReference>
<evidence type="ECO:0000256" key="1">
    <source>
        <dbReference type="ARBA" id="ARBA00023125"/>
    </source>
</evidence>
<dbReference type="Pfam" id="PF00440">
    <property type="entry name" value="TetR_N"/>
    <property type="match status" value="1"/>
</dbReference>
<keyword evidence="1 2" id="KW-0238">DNA-binding</keyword>
<evidence type="ECO:0000313" key="5">
    <source>
        <dbReference type="Proteomes" id="UP000199651"/>
    </source>
</evidence>
<dbReference type="EMBL" id="FNJB01000005">
    <property type="protein sequence ID" value="SDO91895.1"/>
    <property type="molecule type" value="Genomic_DNA"/>
</dbReference>
<gene>
    <name evidence="4" type="ORF">SAMN05192558_105345</name>
</gene>
<organism evidence="4 5">
    <name type="scientific">Actinokineospora alba</name>
    <dbReference type="NCBI Taxonomy" id="504798"/>
    <lineage>
        <taxon>Bacteria</taxon>
        <taxon>Bacillati</taxon>
        <taxon>Actinomycetota</taxon>
        <taxon>Actinomycetes</taxon>
        <taxon>Pseudonocardiales</taxon>
        <taxon>Pseudonocardiaceae</taxon>
        <taxon>Actinokineospora</taxon>
    </lineage>
</organism>
<feature type="domain" description="HTH tetR-type" evidence="3">
    <location>
        <begin position="34"/>
        <end position="94"/>
    </location>
</feature>
<dbReference type="STRING" id="504798.SAMN05421871_102395"/>
<dbReference type="PROSITE" id="PS50977">
    <property type="entry name" value="HTH_TETR_2"/>
    <property type="match status" value="1"/>
</dbReference>
<reference evidence="5" key="1">
    <citation type="submission" date="2016-10" db="EMBL/GenBank/DDBJ databases">
        <authorList>
            <person name="Varghese N."/>
            <person name="Submissions S."/>
        </authorList>
    </citation>
    <scope>NUCLEOTIDE SEQUENCE [LARGE SCALE GENOMIC DNA]</scope>
    <source>
        <strain evidence="5">IBRC-M 10655</strain>
    </source>
</reference>
<name>A0A1H0NHK5_9PSEU</name>
<dbReference type="InterPro" id="IPR050109">
    <property type="entry name" value="HTH-type_TetR-like_transc_reg"/>
</dbReference>
<dbReference type="Proteomes" id="UP000199651">
    <property type="component" value="Unassembled WGS sequence"/>
</dbReference>
<dbReference type="PRINTS" id="PR00455">
    <property type="entry name" value="HTHTETR"/>
</dbReference>
<dbReference type="GO" id="GO:0000976">
    <property type="term" value="F:transcription cis-regulatory region binding"/>
    <property type="evidence" value="ECO:0007669"/>
    <property type="project" value="TreeGrafter"/>
</dbReference>
<dbReference type="AlphaFoldDB" id="A0A1H0NHK5"/>
<evidence type="ECO:0000259" key="3">
    <source>
        <dbReference type="PROSITE" id="PS50977"/>
    </source>
</evidence>
<proteinExistence type="predicted"/>
<dbReference type="InterPro" id="IPR001647">
    <property type="entry name" value="HTH_TetR"/>
</dbReference>
<dbReference type="SUPFAM" id="SSF46689">
    <property type="entry name" value="Homeodomain-like"/>
    <property type="match status" value="1"/>
</dbReference>
<dbReference type="GO" id="GO:0003700">
    <property type="term" value="F:DNA-binding transcription factor activity"/>
    <property type="evidence" value="ECO:0007669"/>
    <property type="project" value="TreeGrafter"/>
</dbReference>
<protein>
    <submittedName>
        <fullName evidence="4">DNA-binding transcriptional regulator, AcrR family</fullName>
    </submittedName>
</protein>
<evidence type="ECO:0000313" key="4">
    <source>
        <dbReference type="EMBL" id="SDO91895.1"/>
    </source>
</evidence>
<dbReference type="PANTHER" id="PTHR30055:SF153">
    <property type="entry name" value="HTH-TYPE TRANSCRIPTIONAL REPRESSOR RV3405C"/>
    <property type="match status" value="1"/>
</dbReference>
<accession>A0A1H0NHK5</accession>
<evidence type="ECO:0000256" key="2">
    <source>
        <dbReference type="PROSITE-ProRule" id="PRU00335"/>
    </source>
</evidence>
<feature type="DNA-binding region" description="H-T-H motif" evidence="2">
    <location>
        <begin position="57"/>
        <end position="76"/>
    </location>
</feature>
<sequence>MQLYVLQCCIQNCNIIGGLLRPVRRVVRVTTSATDSTERILDAALALFEDVGIRRTTLEDIARRAGVDRVTVYRRLGSKSDVVEAVNAREARRIFAAVFDTASKSATAADRIAVAFATVVHRLWTHTLINRLRRLEPETSLPKMTTEGTALIQIAVAGTVEMLEQAVREKLLPPADDYPARAEVMVRLAHSFIVTPRGHIPLDNEADLVQFARTYLVPIVTGAHSPAG</sequence>